<proteinExistence type="predicted"/>
<evidence type="ECO:0000313" key="1">
    <source>
        <dbReference type="EMBL" id="GEN05863.1"/>
    </source>
</evidence>
<dbReference type="STRING" id="1334629.MFUL124B02_36290"/>
<reference evidence="1 2" key="1">
    <citation type="submission" date="2019-07" db="EMBL/GenBank/DDBJ databases">
        <title>Whole genome shotgun sequence of Myxococcus fulvus NBRC 100333.</title>
        <authorList>
            <person name="Hosoyama A."/>
            <person name="Uohara A."/>
            <person name="Ohji S."/>
            <person name="Ichikawa N."/>
        </authorList>
    </citation>
    <scope>NUCLEOTIDE SEQUENCE [LARGE SCALE GENOMIC DNA]</scope>
    <source>
        <strain evidence="1 2">NBRC 100333</strain>
    </source>
</reference>
<dbReference type="Proteomes" id="UP000321514">
    <property type="component" value="Unassembled WGS sequence"/>
</dbReference>
<dbReference type="EMBL" id="BJXR01000013">
    <property type="protein sequence ID" value="GEN05863.1"/>
    <property type="molecule type" value="Genomic_DNA"/>
</dbReference>
<gene>
    <name evidence="1" type="ORF">MFU01_09000</name>
</gene>
<sequence length="211" mass="23629">MKAFDVKWLRIAVDLVCGCTRNVRTGGAEIQNPRDFSGISLRIAVALHLGTRSGREHGGGVGIVLSRVPMTDADTSGRWLVEQAVRRLVADWSSCDEQRRPRGAWVLRWGPIERDEDLEGPTVAVPLLAAWFLTDAGFVRRDVWRYLRHRALRRSSVYSPLATEVGVLEVAPYRRGLAVYAASHLGPRGAHGLRLERDSEGQVTEHRLWVM</sequence>
<evidence type="ECO:0000313" key="2">
    <source>
        <dbReference type="Proteomes" id="UP000321514"/>
    </source>
</evidence>
<protein>
    <submittedName>
        <fullName evidence="1">Uncharacterized protein</fullName>
    </submittedName>
</protein>
<name>A0A511SX20_MYXFU</name>
<dbReference type="AlphaFoldDB" id="A0A511SX20"/>
<comment type="caution">
    <text evidence="1">The sequence shown here is derived from an EMBL/GenBank/DDBJ whole genome shotgun (WGS) entry which is preliminary data.</text>
</comment>
<accession>A0A511SX20</accession>
<organism evidence="1 2">
    <name type="scientific">Myxococcus fulvus</name>
    <dbReference type="NCBI Taxonomy" id="33"/>
    <lineage>
        <taxon>Bacteria</taxon>
        <taxon>Pseudomonadati</taxon>
        <taxon>Myxococcota</taxon>
        <taxon>Myxococcia</taxon>
        <taxon>Myxococcales</taxon>
        <taxon>Cystobacterineae</taxon>
        <taxon>Myxococcaceae</taxon>
        <taxon>Myxococcus</taxon>
    </lineage>
</organism>